<dbReference type="InterPro" id="IPR054722">
    <property type="entry name" value="PolX-like_BBD"/>
</dbReference>
<dbReference type="Pfam" id="PF22936">
    <property type="entry name" value="Pol_BBD"/>
    <property type="match status" value="1"/>
</dbReference>
<evidence type="ECO:0000259" key="3">
    <source>
        <dbReference type="PROSITE" id="PS50994"/>
    </source>
</evidence>
<dbReference type="GO" id="GO:0007163">
    <property type="term" value="P:establishment or maintenance of cell polarity"/>
    <property type="evidence" value="ECO:0007669"/>
    <property type="project" value="TreeGrafter"/>
</dbReference>
<evidence type="ECO:0000313" key="5">
    <source>
        <dbReference type="Proteomes" id="UP001054252"/>
    </source>
</evidence>
<dbReference type="AlphaFoldDB" id="A0AAV5J3X3"/>
<dbReference type="InterPro" id="IPR001584">
    <property type="entry name" value="Integrase_cat-core"/>
</dbReference>
<dbReference type="GO" id="GO:0016477">
    <property type="term" value="P:cell migration"/>
    <property type="evidence" value="ECO:0007669"/>
    <property type="project" value="TreeGrafter"/>
</dbReference>
<sequence length="761" mass="85145">MSIIFISTRQFLSICLLSFVLSFSNGMALTPRSPIKAVNLGGWLVTEGWIKPSLFDGIPNKDFLDGIGLQFKSVTTGRYLCVEDGGGTIIVANKTVASGWEAFSITCPTFHFIASCLNLPICVTFMIVFVVLFWAQSEALVTADCQGSNEWGDNDPSVFLMTCTGRLQGEFQVTNRYGPENAPKVMREHWKTFIVEDDFKFISKNGLNAVRIPVGWWIASDPSPPWPFVGGFLEALDNAFSWAEARFLFQLPSKEMAINNNLGSVSHPTIPLFKGNGYEIWSTKMKTLFMSQDLWDLVERGYTEAALSAEALKDTKKKDVKALMKRYEDPVENAFYNKLQLPRNKCGGNSLEFSNKGGFNRGQGAIRGGRRGCGGRFGNIRHQHRANERSDYQSSIQCFVCKSGCSNHMTGNINLFINLDKSVSKKITMGDGTIREAQGKGMVKLDEYGKNCIEDVLFVPHLESNLLNVVHGLPIIEQVDGVCESCVYGKQYQDAFPKGKERRALKPTELIHADVCGPMNTLSLNKSRYFIVFVDDFSRLTGVYFAKEKSNAFPIFKKFKALDEKQSGCSIKVLRIDQGGEFVSAEFNKICEDFGIKRQLIASYTPQQNGKQSTLQLIFRITVSQQLCIIKLLSKLGMARSPSDETKGYRFYDPITKKLLINRDVIFDEKNSWNWNEKKSPGSVVVDGILEDDPIMIEGEMGEGQVSSTPNSGSRLCPSSPETPPPPRKARRVKSLVELYEQSQRCQMAHVEKPSYFEKAT</sequence>
<dbReference type="InterPro" id="IPR010431">
    <property type="entry name" value="Fascin"/>
</dbReference>
<dbReference type="Pfam" id="PF25597">
    <property type="entry name" value="SH3_retrovirus"/>
    <property type="match status" value="1"/>
</dbReference>
<dbReference type="GO" id="GO:0003676">
    <property type="term" value="F:nucleic acid binding"/>
    <property type="evidence" value="ECO:0007669"/>
    <property type="project" value="InterPro"/>
</dbReference>
<dbReference type="Pfam" id="PF00665">
    <property type="entry name" value="rve"/>
    <property type="match status" value="1"/>
</dbReference>
<keyword evidence="5" id="KW-1185">Reference proteome</keyword>
<dbReference type="PROSITE" id="PS50994">
    <property type="entry name" value="INTEGRASE"/>
    <property type="match status" value="1"/>
</dbReference>
<dbReference type="Pfam" id="PF25490">
    <property type="entry name" value="DUF7910"/>
    <property type="match status" value="1"/>
</dbReference>
<feature type="chain" id="PRO_5043416812" description="Integrase catalytic domain-containing protein" evidence="2">
    <location>
        <begin position="27"/>
        <end position="761"/>
    </location>
</feature>
<evidence type="ECO:0000313" key="4">
    <source>
        <dbReference type="EMBL" id="GKV09293.1"/>
    </source>
</evidence>
<dbReference type="GO" id="GO:0005737">
    <property type="term" value="C:cytoplasm"/>
    <property type="evidence" value="ECO:0007669"/>
    <property type="project" value="TreeGrafter"/>
</dbReference>
<dbReference type="InterPro" id="IPR017853">
    <property type="entry name" value="GH"/>
</dbReference>
<dbReference type="EMBL" id="BPVZ01000030">
    <property type="protein sequence ID" value="GKV09293.1"/>
    <property type="molecule type" value="Genomic_DNA"/>
</dbReference>
<dbReference type="Gene3D" id="3.30.420.10">
    <property type="entry name" value="Ribonuclease H-like superfamily/Ribonuclease H"/>
    <property type="match status" value="1"/>
</dbReference>
<dbReference type="InterPro" id="IPR036397">
    <property type="entry name" value="RNaseH_sf"/>
</dbReference>
<name>A0AAV5J3X3_9ROSI</name>
<evidence type="ECO:0000256" key="1">
    <source>
        <dbReference type="SAM" id="MobiDB-lite"/>
    </source>
</evidence>
<feature type="signal peptide" evidence="2">
    <location>
        <begin position="1"/>
        <end position="26"/>
    </location>
</feature>
<reference evidence="4 5" key="1">
    <citation type="journal article" date="2021" name="Commun. Biol.">
        <title>The genome of Shorea leprosula (Dipterocarpaceae) highlights the ecological relevance of drought in aseasonal tropical rainforests.</title>
        <authorList>
            <person name="Ng K.K.S."/>
            <person name="Kobayashi M.J."/>
            <person name="Fawcett J.A."/>
            <person name="Hatakeyama M."/>
            <person name="Paape T."/>
            <person name="Ng C.H."/>
            <person name="Ang C.C."/>
            <person name="Tnah L.H."/>
            <person name="Lee C.T."/>
            <person name="Nishiyama T."/>
            <person name="Sese J."/>
            <person name="O'Brien M.J."/>
            <person name="Copetti D."/>
            <person name="Mohd Noor M.I."/>
            <person name="Ong R.C."/>
            <person name="Putra M."/>
            <person name="Sireger I.Z."/>
            <person name="Indrioko S."/>
            <person name="Kosugi Y."/>
            <person name="Izuno A."/>
            <person name="Isagi Y."/>
            <person name="Lee S.L."/>
            <person name="Shimizu K.K."/>
        </authorList>
    </citation>
    <scope>NUCLEOTIDE SEQUENCE [LARGE SCALE GENOMIC DNA]</scope>
    <source>
        <strain evidence="4">214</strain>
    </source>
</reference>
<dbReference type="SUPFAM" id="SSF53098">
    <property type="entry name" value="Ribonuclease H-like"/>
    <property type="match status" value="1"/>
</dbReference>
<dbReference type="InterPro" id="IPR057232">
    <property type="entry name" value="DUF7910"/>
</dbReference>
<protein>
    <recommendedName>
        <fullName evidence="3">Integrase catalytic domain-containing protein</fullName>
    </recommendedName>
</protein>
<dbReference type="GO" id="GO:0051015">
    <property type="term" value="F:actin filament binding"/>
    <property type="evidence" value="ECO:0007669"/>
    <property type="project" value="InterPro"/>
</dbReference>
<organism evidence="4 5">
    <name type="scientific">Rubroshorea leprosula</name>
    <dbReference type="NCBI Taxonomy" id="152421"/>
    <lineage>
        <taxon>Eukaryota</taxon>
        <taxon>Viridiplantae</taxon>
        <taxon>Streptophyta</taxon>
        <taxon>Embryophyta</taxon>
        <taxon>Tracheophyta</taxon>
        <taxon>Spermatophyta</taxon>
        <taxon>Magnoliopsida</taxon>
        <taxon>eudicotyledons</taxon>
        <taxon>Gunneridae</taxon>
        <taxon>Pentapetalae</taxon>
        <taxon>rosids</taxon>
        <taxon>malvids</taxon>
        <taxon>Malvales</taxon>
        <taxon>Dipterocarpaceae</taxon>
        <taxon>Rubroshorea</taxon>
    </lineage>
</organism>
<dbReference type="InterPro" id="IPR057670">
    <property type="entry name" value="SH3_retrovirus"/>
</dbReference>
<dbReference type="GO" id="GO:0015074">
    <property type="term" value="P:DNA integration"/>
    <property type="evidence" value="ECO:0007669"/>
    <property type="project" value="InterPro"/>
</dbReference>
<gene>
    <name evidence="4" type="ORF">SLEP1_g20817</name>
</gene>
<proteinExistence type="predicted"/>
<dbReference type="GO" id="GO:0051017">
    <property type="term" value="P:actin filament bundle assembly"/>
    <property type="evidence" value="ECO:0007669"/>
    <property type="project" value="TreeGrafter"/>
</dbReference>
<dbReference type="GO" id="GO:0015629">
    <property type="term" value="C:actin cytoskeleton"/>
    <property type="evidence" value="ECO:0007669"/>
    <property type="project" value="TreeGrafter"/>
</dbReference>
<dbReference type="PANTHER" id="PTHR10551:SF14">
    <property type="entry name" value="CELLULASE CONTAINING PROTEIN, EXPRESSED"/>
    <property type="match status" value="1"/>
</dbReference>
<dbReference type="PANTHER" id="PTHR10551">
    <property type="entry name" value="FASCIN"/>
    <property type="match status" value="1"/>
</dbReference>
<dbReference type="Proteomes" id="UP001054252">
    <property type="component" value="Unassembled WGS sequence"/>
</dbReference>
<dbReference type="InterPro" id="IPR012337">
    <property type="entry name" value="RNaseH-like_sf"/>
</dbReference>
<accession>A0AAV5J3X3</accession>
<dbReference type="SUPFAM" id="SSF51445">
    <property type="entry name" value="(Trans)glycosidases"/>
    <property type="match status" value="1"/>
</dbReference>
<keyword evidence="2" id="KW-0732">Signal</keyword>
<dbReference type="Gene3D" id="3.20.20.80">
    <property type="entry name" value="Glycosidases"/>
    <property type="match status" value="2"/>
</dbReference>
<feature type="compositionally biased region" description="Polar residues" evidence="1">
    <location>
        <begin position="705"/>
        <end position="714"/>
    </location>
</feature>
<feature type="domain" description="Integrase catalytic" evidence="3">
    <location>
        <begin position="503"/>
        <end position="611"/>
    </location>
</feature>
<feature type="region of interest" description="Disordered" evidence="1">
    <location>
        <begin position="701"/>
        <end position="732"/>
    </location>
</feature>
<comment type="caution">
    <text evidence="4">The sequence shown here is derived from an EMBL/GenBank/DDBJ whole genome shotgun (WGS) entry which is preliminary data.</text>
</comment>
<evidence type="ECO:0000256" key="2">
    <source>
        <dbReference type="SAM" id="SignalP"/>
    </source>
</evidence>